<gene>
    <name evidence="4" type="ORF">GCM10009544_31990</name>
</gene>
<sequence length="516" mass="55793">MPGARPPDSPGPLGRANIEGRPARYTTTLAPFTGRPLGRVPHCGPDDVARAFDQARTAQPAWAQRSVRDRAKVFLRLHDLVLRHREEAMDLIQQETGKARRDAFEEVLDVALTARHYGRHAPALLKPRRRRGALPLFTRTVEYRRPLGVVGLIIPWNYPLTFAVCDAVPALLAGNAVVCRPDLLGAFTAVWARDLLQRAGLPSGVFRLVTGPGDQVGPMVVGRSDHVCFTGSPATGRTVAALAGSHLIGCTLELGGKNSFVVLDDARLTEAVEGAVRACFTSAGQLCMSAERVLVHHSLYEAFLQAFTVRTRALRLGTTFDHHYDVGSLVSRARLRAVDGHVRDAVAKGAHVHAGGRHRPDVGPYFYEPTVLTGVSADMALHTDEVFGPVTAVYPFRDDEDAVQQANAGRFGLNVSIWTRDTARAHSLGLRIRAGTVNINEPYAAAYSSVDAPMGGMGDSGIGRRHGRDGILAYTEAQTIATQRLVALRAPAFMPQATYEQAVSRVLLTVRRLGAG</sequence>
<dbReference type="InterPro" id="IPR016163">
    <property type="entry name" value="Ald_DH_C"/>
</dbReference>
<keyword evidence="5" id="KW-1185">Reference proteome</keyword>
<dbReference type="SUPFAM" id="SSF53720">
    <property type="entry name" value="ALDH-like"/>
    <property type="match status" value="1"/>
</dbReference>
<accession>A0ABN1A4H7</accession>
<evidence type="ECO:0000256" key="1">
    <source>
        <dbReference type="ARBA" id="ARBA00023002"/>
    </source>
</evidence>
<dbReference type="InterPro" id="IPR016161">
    <property type="entry name" value="Ald_DH/histidinol_DH"/>
</dbReference>
<dbReference type="EMBL" id="BAAAHB010000031">
    <property type="protein sequence ID" value="GAA0467342.1"/>
    <property type="molecule type" value="Genomic_DNA"/>
</dbReference>
<feature type="domain" description="Aldehyde dehydrogenase" evidence="3">
    <location>
        <begin position="26"/>
        <end position="480"/>
    </location>
</feature>
<evidence type="ECO:0000313" key="5">
    <source>
        <dbReference type="Proteomes" id="UP001499895"/>
    </source>
</evidence>
<keyword evidence="1" id="KW-0560">Oxidoreductase</keyword>
<reference evidence="4 5" key="1">
    <citation type="journal article" date="2019" name="Int. J. Syst. Evol. Microbiol.">
        <title>The Global Catalogue of Microorganisms (GCM) 10K type strain sequencing project: providing services to taxonomists for standard genome sequencing and annotation.</title>
        <authorList>
            <consortium name="The Broad Institute Genomics Platform"/>
            <consortium name="The Broad Institute Genome Sequencing Center for Infectious Disease"/>
            <person name="Wu L."/>
            <person name="Ma J."/>
        </authorList>
    </citation>
    <scope>NUCLEOTIDE SEQUENCE [LARGE SCALE GENOMIC DNA]</scope>
    <source>
        <strain evidence="4 5">JCM 10649</strain>
    </source>
</reference>
<organism evidence="4 5">
    <name type="scientific">Streptomyces stramineus</name>
    <dbReference type="NCBI Taxonomy" id="173861"/>
    <lineage>
        <taxon>Bacteria</taxon>
        <taxon>Bacillati</taxon>
        <taxon>Actinomycetota</taxon>
        <taxon>Actinomycetes</taxon>
        <taxon>Kitasatosporales</taxon>
        <taxon>Streptomycetaceae</taxon>
        <taxon>Streptomyces</taxon>
    </lineage>
</organism>
<dbReference type="Proteomes" id="UP001499895">
    <property type="component" value="Unassembled WGS sequence"/>
</dbReference>
<evidence type="ECO:0000313" key="4">
    <source>
        <dbReference type="EMBL" id="GAA0467342.1"/>
    </source>
</evidence>
<name>A0ABN1A4H7_9ACTN</name>
<comment type="caution">
    <text evidence="4">The sequence shown here is derived from an EMBL/GenBank/DDBJ whole genome shotgun (WGS) entry which is preliminary data.</text>
</comment>
<evidence type="ECO:0000259" key="3">
    <source>
        <dbReference type="Pfam" id="PF00171"/>
    </source>
</evidence>
<feature type="region of interest" description="Disordered" evidence="2">
    <location>
        <begin position="1"/>
        <end position="20"/>
    </location>
</feature>
<dbReference type="InterPro" id="IPR016162">
    <property type="entry name" value="Ald_DH_N"/>
</dbReference>
<proteinExistence type="predicted"/>
<protein>
    <submittedName>
        <fullName evidence="4">Succinic semialdehyde dehydrogenase</fullName>
    </submittedName>
</protein>
<dbReference type="NCBIfam" id="NF006916">
    <property type="entry name" value="PRK09407.1"/>
    <property type="match status" value="1"/>
</dbReference>
<dbReference type="Gene3D" id="3.40.605.10">
    <property type="entry name" value="Aldehyde Dehydrogenase, Chain A, domain 1"/>
    <property type="match status" value="1"/>
</dbReference>
<dbReference type="InterPro" id="IPR015590">
    <property type="entry name" value="Aldehyde_DH_dom"/>
</dbReference>
<dbReference type="Gene3D" id="3.40.309.10">
    <property type="entry name" value="Aldehyde Dehydrogenase, Chain A, domain 2"/>
    <property type="match status" value="1"/>
</dbReference>
<dbReference type="PANTHER" id="PTHR11699">
    <property type="entry name" value="ALDEHYDE DEHYDROGENASE-RELATED"/>
    <property type="match status" value="1"/>
</dbReference>
<evidence type="ECO:0000256" key="2">
    <source>
        <dbReference type="SAM" id="MobiDB-lite"/>
    </source>
</evidence>
<feature type="compositionally biased region" description="Pro residues" evidence="2">
    <location>
        <begin position="1"/>
        <end position="10"/>
    </location>
</feature>
<dbReference type="Pfam" id="PF00171">
    <property type="entry name" value="Aldedh"/>
    <property type="match status" value="1"/>
</dbReference>